<accession>A0A8K0E189</accession>
<sequence length="421" mass="47612">MDGRIVNWSQLPPELLSTIGNRLDATIDVVRFRSVCNSWRSSNTSFPYTDLPSPLKFPCPFAPGQDAFLSENTIYCLEPLHDNTNPSSSTSIPAKACLVRVEETKPGKYPIWVRRVDGSSSPIPKVLSLLDFRMVKLGKSMGLNYLNINSCMIGVSKVIRYPDHISPSLYPQDCSIFVIYNGGKLGFAKYGDQQLTLVDDQVTDYNDIIVYRGQPCVVDKSGTVSWVDYSSLKLTQFPTTLTFGSGGSRKHLVESGGELYIVDRYFHSEERPAPYRVDEFPRAIHRRSIRRRFVRINALIRGRTIRGKTVGFKVYKAGQDWGNWVEVTSLGDEAFFLNDDLCFSVRASEFDGCKGNCIYFKAGIDGSLFSNARDGLVFNLEDGSIHKYRWPMHLCFNNHHLNRRLWILDCSIDNPPKPTVD</sequence>
<evidence type="ECO:0000259" key="1">
    <source>
        <dbReference type="Pfam" id="PF00646"/>
    </source>
</evidence>
<proteinExistence type="predicted"/>
<dbReference type="InterPro" id="IPR005174">
    <property type="entry name" value="KIB1-4_b-propeller"/>
</dbReference>
<dbReference type="Pfam" id="PF00646">
    <property type="entry name" value="F-box"/>
    <property type="match status" value="1"/>
</dbReference>
<feature type="domain" description="KIB1-4 beta-propeller" evidence="2">
    <location>
        <begin position="170"/>
        <end position="378"/>
    </location>
</feature>
<dbReference type="OrthoDB" id="1725309at2759"/>
<dbReference type="InterPro" id="IPR051304">
    <property type="entry name" value="SCF_F-box_domain"/>
</dbReference>
<dbReference type="Proteomes" id="UP000796880">
    <property type="component" value="Unassembled WGS sequence"/>
</dbReference>
<evidence type="ECO:0008006" key="5">
    <source>
        <dbReference type="Google" id="ProtNLM"/>
    </source>
</evidence>
<evidence type="ECO:0000313" key="4">
    <source>
        <dbReference type="Proteomes" id="UP000796880"/>
    </source>
</evidence>
<keyword evidence="4" id="KW-1185">Reference proteome</keyword>
<evidence type="ECO:0000259" key="2">
    <source>
        <dbReference type="Pfam" id="PF03478"/>
    </source>
</evidence>
<evidence type="ECO:0000313" key="3">
    <source>
        <dbReference type="EMBL" id="KAF3437734.1"/>
    </source>
</evidence>
<dbReference type="InterPro" id="IPR036047">
    <property type="entry name" value="F-box-like_dom_sf"/>
</dbReference>
<dbReference type="PANTHER" id="PTHR47123:SF28">
    <property type="entry name" value="F-BOX DOMAIN-CONTAINING PROTEIN"/>
    <property type="match status" value="1"/>
</dbReference>
<dbReference type="Pfam" id="PF03478">
    <property type="entry name" value="Beta-prop_KIB1-4"/>
    <property type="match status" value="1"/>
</dbReference>
<dbReference type="SUPFAM" id="SSF81383">
    <property type="entry name" value="F-box domain"/>
    <property type="match status" value="1"/>
</dbReference>
<reference evidence="3" key="1">
    <citation type="submission" date="2020-03" db="EMBL/GenBank/DDBJ databases">
        <title>A high-quality chromosome-level genome assembly of a woody plant with both climbing and erect habits, Rhamnella rubrinervis.</title>
        <authorList>
            <person name="Lu Z."/>
            <person name="Yang Y."/>
            <person name="Zhu X."/>
            <person name="Sun Y."/>
        </authorList>
    </citation>
    <scope>NUCLEOTIDE SEQUENCE</scope>
    <source>
        <strain evidence="3">BYM</strain>
        <tissue evidence="3">Leaf</tissue>
    </source>
</reference>
<dbReference type="PANTHER" id="PTHR47123">
    <property type="entry name" value="F-BOX PROTEIN SKIP23"/>
    <property type="match status" value="1"/>
</dbReference>
<feature type="domain" description="F-box" evidence="1">
    <location>
        <begin position="8"/>
        <end position="41"/>
    </location>
</feature>
<comment type="caution">
    <text evidence="3">The sequence shown here is derived from an EMBL/GenBank/DDBJ whole genome shotgun (WGS) entry which is preliminary data.</text>
</comment>
<name>A0A8K0E189_9ROSA</name>
<protein>
    <recommendedName>
        <fullName evidence="5">F-box protein</fullName>
    </recommendedName>
</protein>
<dbReference type="Gene3D" id="1.20.1280.50">
    <property type="match status" value="1"/>
</dbReference>
<dbReference type="AlphaFoldDB" id="A0A8K0E189"/>
<dbReference type="InterPro" id="IPR001810">
    <property type="entry name" value="F-box_dom"/>
</dbReference>
<gene>
    <name evidence="3" type="ORF">FNV43_RR20490</name>
</gene>
<organism evidence="3 4">
    <name type="scientific">Rhamnella rubrinervis</name>
    <dbReference type="NCBI Taxonomy" id="2594499"/>
    <lineage>
        <taxon>Eukaryota</taxon>
        <taxon>Viridiplantae</taxon>
        <taxon>Streptophyta</taxon>
        <taxon>Embryophyta</taxon>
        <taxon>Tracheophyta</taxon>
        <taxon>Spermatophyta</taxon>
        <taxon>Magnoliopsida</taxon>
        <taxon>eudicotyledons</taxon>
        <taxon>Gunneridae</taxon>
        <taxon>Pentapetalae</taxon>
        <taxon>rosids</taxon>
        <taxon>fabids</taxon>
        <taxon>Rosales</taxon>
        <taxon>Rhamnaceae</taxon>
        <taxon>rhamnoid group</taxon>
        <taxon>Rhamneae</taxon>
        <taxon>Rhamnella</taxon>
    </lineage>
</organism>
<dbReference type="EMBL" id="VOIH02000009">
    <property type="protein sequence ID" value="KAF3437734.1"/>
    <property type="molecule type" value="Genomic_DNA"/>
</dbReference>